<protein>
    <submittedName>
        <fullName evidence="1">Uncharacterized protein</fullName>
    </submittedName>
</protein>
<accession>A0A0S2FFS5</accession>
<dbReference type="EMBL" id="CP011129">
    <property type="protein sequence ID" value="ALN82354.1"/>
    <property type="molecule type" value="Genomic_DNA"/>
</dbReference>
<proteinExistence type="predicted"/>
<evidence type="ECO:0000313" key="2">
    <source>
        <dbReference type="Proteomes" id="UP000060787"/>
    </source>
</evidence>
<evidence type="ECO:0000313" key="1">
    <source>
        <dbReference type="EMBL" id="ALN82354.1"/>
    </source>
</evidence>
<sequence length="38" mass="4215">MACGRAYRRIGRALHGRREGLRRFGRVGVGASRFGLVV</sequence>
<organism evidence="1 2">
    <name type="scientific">Lysobacter antibioticus</name>
    <dbReference type="NCBI Taxonomy" id="84531"/>
    <lineage>
        <taxon>Bacteria</taxon>
        <taxon>Pseudomonadati</taxon>
        <taxon>Pseudomonadota</taxon>
        <taxon>Gammaproteobacteria</taxon>
        <taxon>Lysobacterales</taxon>
        <taxon>Lysobacteraceae</taxon>
        <taxon>Lysobacter</taxon>
    </lineage>
</organism>
<name>A0A0S2FFS5_LYSAN</name>
<gene>
    <name evidence="1" type="ORF">LA76x_4243</name>
</gene>
<dbReference type="STRING" id="84531.LA76x_4243"/>
<dbReference type="AlphaFoldDB" id="A0A0S2FFS5"/>
<reference evidence="1 2" key="1">
    <citation type="journal article" date="2015" name="BMC Genomics">
        <title>Comparative genomics and metabolic profiling of the genus Lysobacter.</title>
        <authorList>
            <person name="de Bruijn I."/>
            <person name="Cheng X."/>
            <person name="de Jager V."/>
            <person name="Exposito R.G."/>
            <person name="Watrous J."/>
            <person name="Patel N."/>
            <person name="Postma J."/>
            <person name="Dorrestein P.C."/>
            <person name="Kobayashi D."/>
            <person name="Raaijmakers J.M."/>
        </authorList>
    </citation>
    <scope>NUCLEOTIDE SEQUENCE [LARGE SCALE GENOMIC DNA]</scope>
    <source>
        <strain evidence="1 2">76</strain>
    </source>
</reference>
<dbReference type="Proteomes" id="UP000060787">
    <property type="component" value="Chromosome"/>
</dbReference>
<keyword evidence="2" id="KW-1185">Reference proteome</keyword>
<dbReference type="KEGG" id="lab:LA76x_4243"/>